<accession>A0AAP3AN57</accession>
<dbReference type="Proteomes" id="UP001207440">
    <property type="component" value="Unassembled WGS sequence"/>
</dbReference>
<name>A0AAP3AN57_RIEAN</name>
<reference evidence="1" key="1">
    <citation type="submission" date="2022-10" db="EMBL/GenBank/DDBJ databases">
        <title>Sifting through the core-genome to identify putative cross-protective antigens against Riemerella anatipestifer.</title>
        <authorList>
            <person name="Zheng X."/>
            <person name="Zhang W."/>
        </authorList>
    </citation>
    <scope>NUCLEOTIDE SEQUENCE</scope>
    <source>
        <strain evidence="1">ZWRA178</strain>
    </source>
</reference>
<proteinExistence type="predicted"/>
<gene>
    <name evidence="1" type="ORF">OKE68_10375</name>
</gene>
<dbReference type="AlphaFoldDB" id="A0AAP3AN57"/>
<dbReference type="EMBL" id="JAOZYT010000093">
    <property type="protein sequence ID" value="MCW0524717.1"/>
    <property type="molecule type" value="Genomic_DNA"/>
</dbReference>
<organism evidence="1 2">
    <name type="scientific">Riemerella anatipestifer</name>
    <name type="common">Moraxella anatipestifer</name>
    <dbReference type="NCBI Taxonomy" id="34085"/>
    <lineage>
        <taxon>Bacteria</taxon>
        <taxon>Pseudomonadati</taxon>
        <taxon>Bacteroidota</taxon>
        <taxon>Flavobacteriia</taxon>
        <taxon>Flavobacteriales</taxon>
        <taxon>Weeksellaceae</taxon>
        <taxon>Riemerella</taxon>
    </lineage>
</organism>
<protein>
    <submittedName>
        <fullName evidence="1">Uncharacterized protein</fullName>
    </submittedName>
</protein>
<sequence>MFLVAQAGVLTNQIYLDFKKFYDLKPVLEDAGLYPIPINNQLQRTSV</sequence>
<evidence type="ECO:0000313" key="2">
    <source>
        <dbReference type="Proteomes" id="UP001207440"/>
    </source>
</evidence>
<dbReference type="RefSeq" id="WP_153926660.1">
    <property type="nucleotide sequence ID" value="NZ_CP029760.1"/>
</dbReference>
<evidence type="ECO:0000313" key="1">
    <source>
        <dbReference type="EMBL" id="MCW0524717.1"/>
    </source>
</evidence>
<comment type="caution">
    <text evidence="1">The sequence shown here is derived from an EMBL/GenBank/DDBJ whole genome shotgun (WGS) entry which is preliminary data.</text>
</comment>